<accession>R8AVI3</accession>
<reference evidence="2 3" key="1">
    <citation type="journal article" date="2013" name="Genome Announc.">
        <title>Genome Sequence of Plesiomonas shigelloides Strain 302-73 (Serotype O1).</title>
        <authorList>
            <person name="Pique N."/>
            <person name="Aquilini E."/>
            <person name="Alioto T."/>
            <person name="Minana-Galbis D."/>
            <person name="Tomas J.M."/>
        </authorList>
    </citation>
    <scope>NUCLEOTIDE SEQUENCE [LARGE SCALE GENOMIC DNA]</scope>
    <source>
        <strain evidence="2 3">302-73</strain>
    </source>
</reference>
<dbReference type="AlphaFoldDB" id="R8AVI3"/>
<feature type="transmembrane region" description="Helical" evidence="1">
    <location>
        <begin position="46"/>
        <end position="67"/>
    </location>
</feature>
<keyword evidence="1" id="KW-1133">Transmembrane helix</keyword>
<dbReference type="EMBL" id="AQQO01000021">
    <property type="protein sequence ID" value="EON90335.1"/>
    <property type="molecule type" value="Genomic_DNA"/>
</dbReference>
<protein>
    <submittedName>
        <fullName evidence="2">Uncharacterized protein</fullName>
    </submittedName>
</protein>
<gene>
    <name evidence="2" type="ORF">PLESHI_02367</name>
</gene>
<evidence type="ECO:0000313" key="3">
    <source>
        <dbReference type="Proteomes" id="UP000014012"/>
    </source>
</evidence>
<name>R8AVI3_PLESH</name>
<dbReference type="Proteomes" id="UP000014012">
    <property type="component" value="Unassembled WGS sequence"/>
</dbReference>
<keyword evidence="1" id="KW-0472">Membrane</keyword>
<dbReference type="HOGENOM" id="CLU_1863345_0_0_6"/>
<organism evidence="2 3">
    <name type="scientific">Plesiomonas shigelloides 302-73</name>
    <dbReference type="NCBI Taxonomy" id="1315976"/>
    <lineage>
        <taxon>Bacteria</taxon>
        <taxon>Pseudomonadati</taxon>
        <taxon>Pseudomonadota</taxon>
        <taxon>Gammaproteobacteria</taxon>
        <taxon>Enterobacterales</taxon>
        <taxon>Enterobacteriaceae</taxon>
        <taxon>Plesiomonas</taxon>
    </lineage>
</organism>
<sequence>MKPLFDTHLKTDGNILQKNFSITCANRVKIRFVLHSTGQGHLVKKYWIPVVSSIAAFVLIVLMLGLIKQTSSETLLIDIWDTVKWLTFALVFNFQMPFWLARISVLVLLVLLPLLVFFISKDLLSKLYKDATNEVSE</sequence>
<evidence type="ECO:0000313" key="2">
    <source>
        <dbReference type="EMBL" id="EON90335.1"/>
    </source>
</evidence>
<proteinExistence type="predicted"/>
<comment type="caution">
    <text evidence="2">The sequence shown here is derived from an EMBL/GenBank/DDBJ whole genome shotgun (WGS) entry which is preliminary data.</text>
</comment>
<keyword evidence="1" id="KW-0812">Transmembrane</keyword>
<evidence type="ECO:0000256" key="1">
    <source>
        <dbReference type="SAM" id="Phobius"/>
    </source>
</evidence>
<keyword evidence="3" id="KW-1185">Reference proteome</keyword>
<dbReference type="RefSeq" id="WP_010862112.1">
    <property type="nucleotide sequence ID" value="NZ_KB944507.1"/>
</dbReference>
<feature type="transmembrane region" description="Helical" evidence="1">
    <location>
        <begin position="98"/>
        <end position="119"/>
    </location>
</feature>
<dbReference type="PATRIC" id="fig|1315976.3.peg.453"/>